<evidence type="ECO:0000313" key="2">
    <source>
        <dbReference type="EMBL" id="KAF7266670.1"/>
    </source>
</evidence>
<feature type="signal peptide" evidence="1">
    <location>
        <begin position="1"/>
        <end position="18"/>
    </location>
</feature>
<dbReference type="AlphaFoldDB" id="A0A834M4M6"/>
<keyword evidence="3" id="KW-1185">Reference proteome</keyword>
<accession>A0A834M4M6</accession>
<proteinExistence type="predicted"/>
<comment type="caution">
    <text evidence="2">The sequence shown here is derived from an EMBL/GenBank/DDBJ whole genome shotgun (WGS) entry which is preliminary data.</text>
</comment>
<dbReference type="EMBL" id="JAACXV010014518">
    <property type="protein sequence ID" value="KAF7266670.1"/>
    <property type="molecule type" value="Genomic_DNA"/>
</dbReference>
<keyword evidence="1" id="KW-0732">Signal</keyword>
<evidence type="ECO:0000256" key="1">
    <source>
        <dbReference type="SAM" id="SignalP"/>
    </source>
</evidence>
<organism evidence="2 3">
    <name type="scientific">Rhynchophorus ferrugineus</name>
    <name type="common">Red palm weevil</name>
    <name type="synonym">Curculio ferrugineus</name>
    <dbReference type="NCBI Taxonomy" id="354439"/>
    <lineage>
        <taxon>Eukaryota</taxon>
        <taxon>Metazoa</taxon>
        <taxon>Ecdysozoa</taxon>
        <taxon>Arthropoda</taxon>
        <taxon>Hexapoda</taxon>
        <taxon>Insecta</taxon>
        <taxon>Pterygota</taxon>
        <taxon>Neoptera</taxon>
        <taxon>Endopterygota</taxon>
        <taxon>Coleoptera</taxon>
        <taxon>Polyphaga</taxon>
        <taxon>Cucujiformia</taxon>
        <taxon>Curculionidae</taxon>
        <taxon>Dryophthorinae</taxon>
        <taxon>Rhynchophorus</taxon>
    </lineage>
</organism>
<feature type="chain" id="PRO_5032472883" description="Secreted protein" evidence="1">
    <location>
        <begin position="19"/>
        <end position="92"/>
    </location>
</feature>
<sequence length="92" mass="10474">MFGVWISFILLLTVFCNTLPSELPKTDEDYNSNKISKQYTNNVTKTSLIKEINEVQIKNDTPLSQKSPSIISDRNGANCCRCRKTGRCCRCH</sequence>
<dbReference type="Proteomes" id="UP000625711">
    <property type="component" value="Unassembled WGS sequence"/>
</dbReference>
<evidence type="ECO:0000313" key="3">
    <source>
        <dbReference type="Proteomes" id="UP000625711"/>
    </source>
</evidence>
<reference evidence="2" key="1">
    <citation type="submission" date="2020-08" db="EMBL/GenBank/DDBJ databases">
        <title>Genome sequencing and assembly of the red palm weevil Rhynchophorus ferrugineus.</title>
        <authorList>
            <person name="Dias G.B."/>
            <person name="Bergman C.M."/>
            <person name="Manee M."/>
        </authorList>
    </citation>
    <scope>NUCLEOTIDE SEQUENCE</scope>
    <source>
        <strain evidence="2">AA-2017</strain>
        <tissue evidence="2">Whole larva</tissue>
    </source>
</reference>
<gene>
    <name evidence="2" type="ORF">GWI33_020002</name>
</gene>
<name>A0A834M4M6_RHYFE</name>
<evidence type="ECO:0008006" key="4">
    <source>
        <dbReference type="Google" id="ProtNLM"/>
    </source>
</evidence>
<protein>
    <recommendedName>
        <fullName evidence="4">Secreted protein</fullName>
    </recommendedName>
</protein>